<keyword evidence="2 7" id="KW-0813">Transport</keyword>
<dbReference type="AlphaFoldDB" id="A0A7K0C5I8"/>
<evidence type="ECO:0000256" key="3">
    <source>
        <dbReference type="ARBA" id="ARBA00022475"/>
    </source>
</evidence>
<evidence type="ECO:0000313" key="10">
    <source>
        <dbReference type="EMBL" id="MQY08705.1"/>
    </source>
</evidence>
<name>A0A7K0C5I8_9ACTN</name>
<evidence type="ECO:0000256" key="4">
    <source>
        <dbReference type="ARBA" id="ARBA00022692"/>
    </source>
</evidence>
<proteinExistence type="inferred from homology"/>
<keyword evidence="5 7" id="KW-1133">Transmembrane helix</keyword>
<comment type="similarity">
    <text evidence="7">Belongs to the binding-protein-dependent transport system permease family.</text>
</comment>
<dbReference type="PROSITE" id="PS50928">
    <property type="entry name" value="ABC_TM1"/>
    <property type="match status" value="1"/>
</dbReference>
<dbReference type="GO" id="GO:0005886">
    <property type="term" value="C:plasma membrane"/>
    <property type="evidence" value="ECO:0007669"/>
    <property type="project" value="UniProtKB-SubCell"/>
</dbReference>
<sequence length="312" mass="33674">MSTEQTAAAPADGAAPANGAAGAPRRSVATRVIGRIGGGVAQALLALIALVWLVPTFGLLIASLRSNADNSAGGWWQVFTKPSQITFDSYAALLDKPDFVDSFWNTALITVPSTILVVVIASLAAYAFAWMEFPGRDWLFLLVVALLVVPVQVALLPVSTLYGKIKFGGFHMYGSITGVVLFHVAFGLPFAIFLLRNFFAAIPRDLLEAARMDGGSEWTIFRRVIFPLGGPAIASLGIFQFLWVWNDLLVAMVFADPGAQPMTKWLQSQMRQFTGNIDILAPGAFLSLIIPLVVFFAFQRYFVQGVLAGSVK</sequence>
<gene>
    <name evidence="10" type="primary">araQ_4</name>
    <name evidence="10" type="ORF">ACRB68_68140</name>
</gene>
<organism evidence="10 11">
    <name type="scientific">Actinomadura macrotermitis</name>
    <dbReference type="NCBI Taxonomy" id="2585200"/>
    <lineage>
        <taxon>Bacteria</taxon>
        <taxon>Bacillati</taxon>
        <taxon>Actinomycetota</taxon>
        <taxon>Actinomycetes</taxon>
        <taxon>Streptosporangiales</taxon>
        <taxon>Thermomonosporaceae</taxon>
        <taxon>Actinomadura</taxon>
    </lineage>
</organism>
<protein>
    <submittedName>
        <fullName evidence="10">L-arabinose transport system permease protein AraQ</fullName>
    </submittedName>
</protein>
<keyword evidence="11" id="KW-1185">Reference proteome</keyword>
<keyword evidence="3" id="KW-1003">Cell membrane</keyword>
<evidence type="ECO:0000256" key="8">
    <source>
        <dbReference type="SAM" id="MobiDB-lite"/>
    </source>
</evidence>
<comment type="subcellular location">
    <subcellularLocation>
        <location evidence="1 7">Cell membrane</location>
        <topology evidence="1 7">Multi-pass membrane protein</topology>
    </subcellularLocation>
</comment>
<dbReference type="InterPro" id="IPR035906">
    <property type="entry name" value="MetI-like_sf"/>
</dbReference>
<feature type="compositionally biased region" description="Low complexity" evidence="8">
    <location>
        <begin position="7"/>
        <end position="22"/>
    </location>
</feature>
<dbReference type="PANTHER" id="PTHR43744">
    <property type="entry name" value="ABC TRANSPORTER PERMEASE PROTEIN MG189-RELATED-RELATED"/>
    <property type="match status" value="1"/>
</dbReference>
<evidence type="ECO:0000256" key="5">
    <source>
        <dbReference type="ARBA" id="ARBA00022989"/>
    </source>
</evidence>
<accession>A0A7K0C5I8</accession>
<dbReference type="OrthoDB" id="9794684at2"/>
<evidence type="ECO:0000256" key="7">
    <source>
        <dbReference type="RuleBase" id="RU363032"/>
    </source>
</evidence>
<dbReference type="EMBL" id="WEGH01000005">
    <property type="protein sequence ID" value="MQY08705.1"/>
    <property type="molecule type" value="Genomic_DNA"/>
</dbReference>
<dbReference type="InterPro" id="IPR000515">
    <property type="entry name" value="MetI-like"/>
</dbReference>
<dbReference type="SUPFAM" id="SSF161098">
    <property type="entry name" value="MetI-like"/>
    <property type="match status" value="1"/>
</dbReference>
<keyword evidence="4 7" id="KW-0812">Transmembrane</keyword>
<feature type="transmembrane region" description="Helical" evidence="7">
    <location>
        <begin position="43"/>
        <end position="64"/>
    </location>
</feature>
<evidence type="ECO:0000313" key="11">
    <source>
        <dbReference type="Proteomes" id="UP000487268"/>
    </source>
</evidence>
<dbReference type="Proteomes" id="UP000487268">
    <property type="component" value="Unassembled WGS sequence"/>
</dbReference>
<keyword evidence="6 7" id="KW-0472">Membrane</keyword>
<comment type="caution">
    <text evidence="10">The sequence shown here is derived from an EMBL/GenBank/DDBJ whole genome shotgun (WGS) entry which is preliminary data.</text>
</comment>
<reference evidence="10 11" key="1">
    <citation type="submission" date="2019-10" db="EMBL/GenBank/DDBJ databases">
        <title>Actinomadura rubteroloni sp. nov. and Actinomadura macrotermitis sp. nov., isolated from the gut of fungus growing-termite Macrotermes natalensis.</title>
        <authorList>
            <person name="Benndorf R."/>
            <person name="Martin K."/>
            <person name="Kuefner M."/>
            <person name="De Beer W."/>
            <person name="Kaster A.-K."/>
            <person name="Vollmers J."/>
            <person name="Poulsen M."/>
            <person name="Beemelmanns C."/>
        </authorList>
    </citation>
    <scope>NUCLEOTIDE SEQUENCE [LARGE SCALE GENOMIC DNA]</scope>
    <source>
        <strain evidence="10 11">RB68</strain>
    </source>
</reference>
<evidence type="ECO:0000256" key="1">
    <source>
        <dbReference type="ARBA" id="ARBA00004651"/>
    </source>
</evidence>
<feature type="transmembrane region" description="Helical" evidence="7">
    <location>
        <begin position="279"/>
        <end position="298"/>
    </location>
</feature>
<feature type="domain" description="ABC transmembrane type-1" evidence="9">
    <location>
        <begin position="103"/>
        <end position="298"/>
    </location>
</feature>
<evidence type="ECO:0000256" key="2">
    <source>
        <dbReference type="ARBA" id="ARBA00022448"/>
    </source>
</evidence>
<feature type="transmembrane region" description="Helical" evidence="7">
    <location>
        <begin position="170"/>
        <end position="195"/>
    </location>
</feature>
<feature type="transmembrane region" description="Helical" evidence="7">
    <location>
        <begin position="224"/>
        <end position="245"/>
    </location>
</feature>
<evidence type="ECO:0000256" key="6">
    <source>
        <dbReference type="ARBA" id="ARBA00023136"/>
    </source>
</evidence>
<dbReference type="GO" id="GO:0055085">
    <property type="term" value="P:transmembrane transport"/>
    <property type="evidence" value="ECO:0007669"/>
    <property type="project" value="InterPro"/>
</dbReference>
<feature type="transmembrane region" description="Helical" evidence="7">
    <location>
        <begin position="138"/>
        <end position="158"/>
    </location>
</feature>
<dbReference type="PANTHER" id="PTHR43744:SF4">
    <property type="entry name" value="OSMOPROTECTIVE COMPOUNDS UPTAKE PERMEASE PROTEIN GGTD"/>
    <property type="match status" value="1"/>
</dbReference>
<evidence type="ECO:0000259" key="9">
    <source>
        <dbReference type="PROSITE" id="PS50928"/>
    </source>
</evidence>
<dbReference type="Pfam" id="PF00528">
    <property type="entry name" value="BPD_transp_1"/>
    <property type="match status" value="1"/>
</dbReference>
<feature type="transmembrane region" description="Helical" evidence="7">
    <location>
        <begin position="103"/>
        <end position="126"/>
    </location>
</feature>
<feature type="region of interest" description="Disordered" evidence="8">
    <location>
        <begin position="1"/>
        <end position="22"/>
    </location>
</feature>
<dbReference type="RefSeq" id="WP_153539879.1">
    <property type="nucleotide sequence ID" value="NZ_WEGH01000005.1"/>
</dbReference>
<dbReference type="CDD" id="cd06261">
    <property type="entry name" value="TM_PBP2"/>
    <property type="match status" value="1"/>
</dbReference>
<dbReference type="Gene3D" id="1.10.3720.10">
    <property type="entry name" value="MetI-like"/>
    <property type="match status" value="1"/>
</dbReference>